<keyword evidence="7 8" id="KW-1133">Transmembrane helix</keyword>
<protein>
    <recommendedName>
        <fullName evidence="2">histidine kinase</fullName>
        <ecNumber evidence="2">2.7.13.3</ecNumber>
    </recommendedName>
</protein>
<dbReference type="Pfam" id="PF00512">
    <property type="entry name" value="HisKA"/>
    <property type="match status" value="1"/>
</dbReference>
<dbReference type="InterPro" id="IPR036890">
    <property type="entry name" value="HATPase_C_sf"/>
</dbReference>
<dbReference type="PANTHER" id="PTHR45436">
    <property type="entry name" value="SENSOR HISTIDINE KINASE YKOH"/>
    <property type="match status" value="1"/>
</dbReference>
<dbReference type="Gene3D" id="6.10.340.10">
    <property type="match status" value="1"/>
</dbReference>
<evidence type="ECO:0000256" key="3">
    <source>
        <dbReference type="ARBA" id="ARBA00022553"/>
    </source>
</evidence>
<dbReference type="SMART" id="SM00387">
    <property type="entry name" value="HATPase_c"/>
    <property type="match status" value="1"/>
</dbReference>
<dbReference type="EC" id="2.7.13.3" evidence="2"/>
<sequence>MSIFVRIWFGFSLVLLIGSFFILSSLQQQIKPNIRQVVEDTLADNANIIAALVADDIAGGLVKTPEFDQKMQATLSRVLNAKIWNMQKSAIHQNLYITDQYGRVIYDSTGQYTGQDFSRWNDIYLTLKGQYGVRSTRTDPADENSSTMYVAAPVIYQNQLVGVVSLGKKGQSVQPYIEAAQRQMLIKASIVVVFSLLLCGFVAWWLKRSIEKVRQYALALAANRQQQPYFYSARELNDLVYAISSMRQQLEDRAYVEQYVHTLTHELKSPLTAIHASAELLEDALPIDDQQYFARQIQQQTYRLQDLVERLLLLAKLEKSDEAFELQALDLNVLIHNLLAQRKGIIQQRQIEVQTSFTGSCLVQAEPFWLGQALANLLDNAISFTPAGKTLTIKLERVAQHLVLQVINQGPIIPDYALSHIFERYYSLPRPDTGLKSTGLGLTLVKEVLDKHQADIAIENRADGVAVSIYFNA</sequence>
<name>A0A1S8CYA2_9GAMM</name>
<feature type="domain" description="Histidine kinase" evidence="9">
    <location>
        <begin position="262"/>
        <end position="473"/>
    </location>
</feature>
<dbReference type="InterPro" id="IPR036097">
    <property type="entry name" value="HisK_dim/P_sf"/>
</dbReference>
<dbReference type="GO" id="GO:0000155">
    <property type="term" value="F:phosphorelay sensor kinase activity"/>
    <property type="evidence" value="ECO:0007669"/>
    <property type="project" value="InterPro"/>
</dbReference>
<dbReference type="InterPro" id="IPR029151">
    <property type="entry name" value="Sensor-like_sf"/>
</dbReference>
<dbReference type="Gene3D" id="3.30.565.10">
    <property type="entry name" value="Histidine kinase-like ATPase, C-terminal domain"/>
    <property type="match status" value="1"/>
</dbReference>
<dbReference type="EMBL" id="MLCN01000001">
    <property type="protein sequence ID" value="ONG42327.1"/>
    <property type="molecule type" value="Genomic_DNA"/>
</dbReference>
<keyword evidence="11" id="KW-1185">Reference proteome</keyword>
<dbReference type="NCBIfam" id="NF008312">
    <property type="entry name" value="PRK11100.1"/>
    <property type="match status" value="1"/>
</dbReference>
<keyword evidence="4" id="KW-0808">Transferase</keyword>
<evidence type="ECO:0000256" key="1">
    <source>
        <dbReference type="ARBA" id="ARBA00000085"/>
    </source>
</evidence>
<dbReference type="SUPFAM" id="SSF55874">
    <property type="entry name" value="ATPase domain of HSP90 chaperone/DNA topoisomerase II/histidine kinase"/>
    <property type="match status" value="1"/>
</dbReference>
<evidence type="ECO:0000256" key="6">
    <source>
        <dbReference type="ARBA" id="ARBA00022777"/>
    </source>
</evidence>
<keyword evidence="5 8" id="KW-0812">Transmembrane</keyword>
<dbReference type="Gene3D" id="3.30.450.20">
    <property type="entry name" value="PAS domain"/>
    <property type="match status" value="1"/>
</dbReference>
<dbReference type="InterPro" id="IPR003594">
    <property type="entry name" value="HATPase_dom"/>
</dbReference>
<dbReference type="AlphaFoldDB" id="A0A1S8CYA2"/>
<evidence type="ECO:0000256" key="5">
    <source>
        <dbReference type="ARBA" id="ARBA00022692"/>
    </source>
</evidence>
<dbReference type="STRING" id="1907941.BKE30_00540"/>
<comment type="caution">
    <text evidence="10">The sequence shown here is derived from an EMBL/GenBank/DDBJ whole genome shotgun (WGS) entry which is preliminary data.</text>
</comment>
<comment type="catalytic activity">
    <reaction evidence="1">
        <text>ATP + protein L-histidine = ADP + protein N-phospho-L-histidine.</text>
        <dbReference type="EC" id="2.7.13.3"/>
    </reaction>
</comment>
<dbReference type="PROSITE" id="PS50109">
    <property type="entry name" value="HIS_KIN"/>
    <property type="match status" value="1"/>
</dbReference>
<dbReference type="SMART" id="SM00388">
    <property type="entry name" value="HisKA"/>
    <property type="match status" value="1"/>
</dbReference>
<evidence type="ECO:0000313" key="11">
    <source>
        <dbReference type="Proteomes" id="UP000192132"/>
    </source>
</evidence>
<dbReference type="InterPro" id="IPR050428">
    <property type="entry name" value="TCS_sensor_his_kinase"/>
</dbReference>
<accession>A0A1S8CYA2</accession>
<keyword evidence="3" id="KW-0597">Phosphoprotein</keyword>
<organism evidence="10 11">
    <name type="scientific">Alkanindiges hydrocarboniclasticus</name>
    <dbReference type="NCBI Taxonomy" id="1907941"/>
    <lineage>
        <taxon>Bacteria</taxon>
        <taxon>Pseudomonadati</taxon>
        <taxon>Pseudomonadota</taxon>
        <taxon>Gammaproteobacteria</taxon>
        <taxon>Moraxellales</taxon>
        <taxon>Moraxellaceae</taxon>
        <taxon>Alkanindiges</taxon>
    </lineage>
</organism>
<dbReference type="InterPro" id="IPR003661">
    <property type="entry name" value="HisK_dim/P_dom"/>
</dbReference>
<feature type="transmembrane region" description="Helical" evidence="8">
    <location>
        <begin position="184"/>
        <end position="206"/>
    </location>
</feature>
<dbReference type="RefSeq" id="WP_076876714.1">
    <property type="nucleotide sequence ID" value="NZ_MLCN01000001.1"/>
</dbReference>
<dbReference type="Proteomes" id="UP000192132">
    <property type="component" value="Unassembled WGS sequence"/>
</dbReference>
<dbReference type="OrthoDB" id="9806130at2"/>
<keyword evidence="8" id="KW-0472">Membrane</keyword>
<dbReference type="PANTHER" id="PTHR45436:SF10">
    <property type="entry name" value="HISTIDINE KINASE"/>
    <property type="match status" value="1"/>
</dbReference>
<proteinExistence type="predicted"/>
<evidence type="ECO:0000256" key="2">
    <source>
        <dbReference type="ARBA" id="ARBA00012438"/>
    </source>
</evidence>
<reference evidence="10 11" key="1">
    <citation type="submission" date="2016-10" db="EMBL/GenBank/DDBJ databases">
        <title>Draft Genome sequence of Alkanindiges sp. strain H1.</title>
        <authorList>
            <person name="Subhash Y."/>
            <person name="Lee S."/>
        </authorList>
    </citation>
    <scope>NUCLEOTIDE SEQUENCE [LARGE SCALE GENOMIC DNA]</scope>
    <source>
        <strain evidence="10 11">H1</strain>
    </source>
</reference>
<evidence type="ECO:0000259" key="9">
    <source>
        <dbReference type="PROSITE" id="PS50109"/>
    </source>
</evidence>
<dbReference type="Pfam" id="PF02518">
    <property type="entry name" value="HATPase_c"/>
    <property type="match status" value="1"/>
</dbReference>
<evidence type="ECO:0000256" key="7">
    <source>
        <dbReference type="ARBA" id="ARBA00022989"/>
    </source>
</evidence>
<dbReference type="SUPFAM" id="SSF103190">
    <property type="entry name" value="Sensory domain-like"/>
    <property type="match status" value="1"/>
</dbReference>
<evidence type="ECO:0000256" key="4">
    <source>
        <dbReference type="ARBA" id="ARBA00022679"/>
    </source>
</evidence>
<evidence type="ECO:0000256" key="8">
    <source>
        <dbReference type="SAM" id="Phobius"/>
    </source>
</evidence>
<dbReference type="SUPFAM" id="SSF47384">
    <property type="entry name" value="Homodimeric domain of signal transducing histidine kinase"/>
    <property type="match status" value="1"/>
</dbReference>
<feature type="transmembrane region" description="Helical" evidence="8">
    <location>
        <begin position="6"/>
        <end position="26"/>
    </location>
</feature>
<dbReference type="CDD" id="cd00082">
    <property type="entry name" value="HisKA"/>
    <property type="match status" value="1"/>
</dbReference>
<dbReference type="InterPro" id="IPR005467">
    <property type="entry name" value="His_kinase_dom"/>
</dbReference>
<dbReference type="Gene3D" id="1.10.287.130">
    <property type="match status" value="1"/>
</dbReference>
<evidence type="ECO:0000313" key="10">
    <source>
        <dbReference type="EMBL" id="ONG42327.1"/>
    </source>
</evidence>
<gene>
    <name evidence="10" type="ORF">BKE30_00540</name>
</gene>
<keyword evidence="6 10" id="KW-0418">Kinase</keyword>